<dbReference type="Proteomes" id="UP001183809">
    <property type="component" value="Unassembled WGS sequence"/>
</dbReference>
<accession>A0ABU2U2X1</accession>
<keyword evidence="2" id="KW-1185">Reference proteome</keyword>
<comment type="caution">
    <text evidence="1">The sequence shown here is derived from an EMBL/GenBank/DDBJ whole genome shotgun (WGS) entry which is preliminary data.</text>
</comment>
<dbReference type="PROSITE" id="PS51318">
    <property type="entry name" value="TAT"/>
    <property type="match status" value="1"/>
</dbReference>
<sequence>MISPHRPADLQHLLGENFMRRRAIAGFSILAGAAALTITLAPAAAADTNDSASRAATVIERATGTANLRSTAVDSPVSGAQVTLPARGDEPITATKGNTTVSLTLPATGAKQQSSTDDTHVFAGNDASVTAAAQATTDGGFRTLFTLNDANASRQQSFTLALPAGATIRQTAEGGLVVFSADGTITGGLETPWAKDADGNAVPTAYTVDGDTVTQTVTPNADTAFPVVADPKWTWGIISGTVYFNKKETAHLAANAAFVGVLFAAAPPPFDAYGILNAANISRVAWNANSDHKCVEVKVPTFLPYEYSGGYCK</sequence>
<evidence type="ECO:0000313" key="1">
    <source>
        <dbReference type="EMBL" id="MDT0467569.1"/>
    </source>
</evidence>
<evidence type="ECO:0000313" key="2">
    <source>
        <dbReference type="Proteomes" id="UP001183809"/>
    </source>
</evidence>
<name>A0ABU2U2X1_9ACTN</name>
<protein>
    <submittedName>
        <fullName evidence="1">Uncharacterized protein</fullName>
    </submittedName>
</protein>
<gene>
    <name evidence="1" type="ORF">RM764_32015</name>
</gene>
<dbReference type="EMBL" id="JAVREY010000055">
    <property type="protein sequence ID" value="MDT0467569.1"/>
    <property type="molecule type" value="Genomic_DNA"/>
</dbReference>
<reference evidence="2" key="1">
    <citation type="submission" date="2023-07" db="EMBL/GenBank/DDBJ databases">
        <title>30 novel species of actinomycetes from the DSMZ collection.</title>
        <authorList>
            <person name="Nouioui I."/>
        </authorList>
    </citation>
    <scope>NUCLEOTIDE SEQUENCE [LARGE SCALE GENOMIC DNA]</scope>
    <source>
        <strain evidence="2">DSM 41699</strain>
    </source>
</reference>
<dbReference type="InterPro" id="IPR006311">
    <property type="entry name" value="TAT_signal"/>
</dbReference>
<dbReference type="RefSeq" id="WP_311699029.1">
    <property type="nucleotide sequence ID" value="NZ_JAVREY010000055.1"/>
</dbReference>
<proteinExistence type="predicted"/>
<organism evidence="1 2">
    <name type="scientific">Streptomyces gibsoniae</name>
    <dbReference type="NCBI Taxonomy" id="3075529"/>
    <lineage>
        <taxon>Bacteria</taxon>
        <taxon>Bacillati</taxon>
        <taxon>Actinomycetota</taxon>
        <taxon>Actinomycetes</taxon>
        <taxon>Kitasatosporales</taxon>
        <taxon>Streptomycetaceae</taxon>
        <taxon>Streptomyces</taxon>
    </lineage>
</organism>